<keyword evidence="2" id="KW-1185">Reference proteome</keyword>
<dbReference type="Proteomes" id="UP000295388">
    <property type="component" value="Unassembled WGS sequence"/>
</dbReference>
<sequence length="139" mass="14109">MAVRARPRAVAEAAVMKETWDGWAVRTAAVSQLAVAGRRRRASIGCSGSVWSAVGWSAVGWSAVGWSAVGWSAVGWSAVGWSAVGGSGVGWSGAGLWRSDADMGFEGVELLLAYAGDLLELVDGGEGAVLGAVVEDSLG</sequence>
<evidence type="ECO:0000313" key="1">
    <source>
        <dbReference type="EMBL" id="TDO30616.1"/>
    </source>
</evidence>
<dbReference type="EMBL" id="SNWQ01000037">
    <property type="protein sequence ID" value="TDO30616.1"/>
    <property type="molecule type" value="Genomic_DNA"/>
</dbReference>
<accession>A0A4R6J8A4</accession>
<comment type="caution">
    <text evidence="1">The sequence shown here is derived from an EMBL/GenBank/DDBJ whole genome shotgun (WGS) entry which is preliminary data.</text>
</comment>
<dbReference type="AlphaFoldDB" id="A0A4R6J8A4"/>
<gene>
    <name evidence="1" type="ORF">EV643_13743</name>
</gene>
<name>A0A4R6J8A4_9ACTN</name>
<proteinExistence type="predicted"/>
<organism evidence="1 2">
    <name type="scientific">Kribbella caucasensis</name>
    <dbReference type="NCBI Taxonomy" id="2512215"/>
    <lineage>
        <taxon>Bacteria</taxon>
        <taxon>Bacillati</taxon>
        <taxon>Actinomycetota</taxon>
        <taxon>Actinomycetes</taxon>
        <taxon>Propionibacteriales</taxon>
        <taxon>Kribbellaceae</taxon>
        <taxon>Kribbella</taxon>
    </lineage>
</organism>
<reference evidence="1 2" key="1">
    <citation type="submission" date="2019-03" db="EMBL/GenBank/DDBJ databases">
        <title>Genomic Encyclopedia of Type Strains, Phase III (KMG-III): the genomes of soil and plant-associated and newly described type strains.</title>
        <authorList>
            <person name="Whitman W."/>
        </authorList>
    </citation>
    <scope>NUCLEOTIDE SEQUENCE [LARGE SCALE GENOMIC DNA]</scope>
    <source>
        <strain evidence="1 2">VKM Ac-2527</strain>
    </source>
</reference>
<protein>
    <submittedName>
        <fullName evidence="1">Uncharacterized protein</fullName>
    </submittedName>
</protein>
<evidence type="ECO:0000313" key="2">
    <source>
        <dbReference type="Proteomes" id="UP000295388"/>
    </source>
</evidence>